<feature type="transmembrane region" description="Helical" evidence="2">
    <location>
        <begin position="15"/>
        <end position="38"/>
    </location>
</feature>
<keyword evidence="2" id="KW-0472">Membrane</keyword>
<dbReference type="Pfam" id="PF10756">
    <property type="entry name" value="bPH_6"/>
    <property type="match status" value="1"/>
</dbReference>
<dbReference type="GO" id="GO:0016747">
    <property type="term" value="F:acyltransferase activity, transferring groups other than amino-acyl groups"/>
    <property type="evidence" value="ECO:0007669"/>
    <property type="project" value="InterPro"/>
</dbReference>
<dbReference type="Proteomes" id="UP000523079">
    <property type="component" value="Unassembled WGS sequence"/>
</dbReference>
<keyword evidence="4" id="KW-0689">Ribosomal protein</keyword>
<comment type="caution">
    <text evidence="4">The sequence shown here is derived from an EMBL/GenBank/DDBJ whole genome shotgun (WGS) entry which is preliminary data.</text>
</comment>
<feature type="region of interest" description="Disordered" evidence="1">
    <location>
        <begin position="312"/>
        <end position="347"/>
    </location>
</feature>
<dbReference type="AlphaFoldDB" id="A0A7W3IVA5"/>
<dbReference type="RefSeq" id="WP_182561475.1">
    <property type="nucleotide sequence ID" value="NZ_JACGWT010000006.1"/>
</dbReference>
<dbReference type="SUPFAM" id="SSF55729">
    <property type="entry name" value="Acyl-CoA N-acyltransferases (Nat)"/>
    <property type="match status" value="1"/>
</dbReference>
<dbReference type="Pfam" id="PF13508">
    <property type="entry name" value="Acetyltransf_7"/>
    <property type="match status" value="1"/>
</dbReference>
<proteinExistence type="predicted"/>
<dbReference type="InterPro" id="IPR000182">
    <property type="entry name" value="GNAT_dom"/>
</dbReference>
<organism evidence="4 5">
    <name type="scientific">Microlunatus kandeliicorticis</name>
    <dbReference type="NCBI Taxonomy" id="1759536"/>
    <lineage>
        <taxon>Bacteria</taxon>
        <taxon>Bacillati</taxon>
        <taxon>Actinomycetota</taxon>
        <taxon>Actinomycetes</taxon>
        <taxon>Propionibacteriales</taxon>
        <taxon>Propionibacteriaceae</taxon>
        <taxon>Microlunatus</taxon>
    </lineage>
</organism>
<feature type="compositionally biased region" description="Basic residues" evidence="1">
    <location>
        <begin position="338"/>
        <end position="347"/>
    </location>
</feature>
<accession>A0A7W3IVA5</accession>
<gene>
    <name evidence="4" type="ORF">FHX74_003505</name>
</gene>
<sequence length="347" mass="38319">MADPRRQTWRASRAGLALIGLFVLICLLGLPGLAWYSWSLREHLAVPLLLLVLTVAGLLYAWRFGLHPRITADDEQLVVRNPFRTHRLPWDQISLVIPGGNGLVVAGPETTVEAWCVQKSTRAQATGRRTRADAVADAIWRRWEEHNPPVRTSAGDVDLTLRRARPGAEALLADLERQAGIEAFPHVFPAETYPFPLEQVTDRWRDVLRDPALQTLIAVAAPATGPDPSAEGTAGEGTAGAAPEPVGFVALSASSVLHLGVRPDRQGRGVGGCLLTCAEDELFADPFLAEASLWVLVDNDRARRFYRDHGWHESDNRRRSPYPPGPPELRMTKPNPRAARRRRVPEL</sequence>
<keyword evidence="2" id="KW-0812">Transmembrane</keyword>
<keyword evidence="5" id="KW-1185">Reference proteome</keyword>
<dbReference type="InterPro" id="IPR016181">
    <property type="entry name" value="Acyl_CoA_acyltransferase"/>
</dbReference>
<evidence type="ECO:0000313" key="5">
    <source>
        <dbReference type="Proteomes" id="UP000523079"/>
    </source>
</evidence>
<dbReference type="Gene3D" id="3.40.630.30">
    <property type="match status" value="1"/>
</dbReference>
<evidence type="ECO:0000313" key="4">
    <source>
        <dbReference type="EMBL" id="MBA8795864.1"/>
    </source>
</evidence>
<dbReference type="InterPro" id="IPR019692">
    <property type="entry name" value="CFP-6_PH"/>
</dbReference>
<feature type="region of interest" description="Disordered" evidence="1">
    <location>
        <begin position="221"/>
        <end position="241"/>
    </location>
</feature>
<evidence type="ECO:0000256" key="1">
    <source>
        <dbReference type="SAM" id="MobiDB-lite"/>
    </source>
</evidence>
<name>A0A7W3IVA5_9ACTN</name>
<dbReference type="CDD" id="cd04301">
    <property type="entry name" value="NAT_SF"/>
    <property type="match status" value="1"/>
</dbReference>
<evidence type="ECO:0000256" key="2">
    <source>
        <dbReference type="SAM" id="Phobius"/>
    </source>
</evidence>
<keyword evidence="2" id="KW-1133">Transmembrane helix</keyword>
<dbReference type="EMBL" id="JACGWT010000006">
    <property type="protein sequence ID" value="MBA8795864.1"/>
    <property type="molecule type" value="Genomic_DNA"/>
</dbReference>
<keyword evidence="4" id="KW-0687">Ribonucleoprotein</keyword>
<dbReference type="PROSITE" id="PS51186">
    <property type="entry name" value="GNAT"/>
    <property type="match status" value="1"/>
</dbReference>
<evidence type="ECO:0000259" key="3">
    <source>
        <dbReference type="PROSITE" id="PS51186"/>
    </source>
</evidence>
<feature type="domain" description="N-acetyltransferase" evidence="3">
    <location>
        <begin position="170"/>
        <end position="336"/>
    </location>
</feature>
<feature type="transmembrane region" description="Helical" evidence="2">
    <location>
        <begin position="44"/>
        <end position="62"/>
    </location>
</feature>
<protein>
    <submittedName>
        <fullName evidence="4">Ribosomal protein S18 acetylase RimI-like enzyme</fullName>
    </submittedName>
</protein>
<dbReference type="GO" id="GO:0005840">
    <property type="term" value="C:ribosome"/>
    <property type="evidence" value="ECO:0007669"/>
    <property type="project" value="UniProtKB-KW"/>
</dbReference>
<reference evidence="4 5" key="1">
    <citation type="submission" date="2020-07" db="EMBL/GenBank/DDBJ databases">
        <title>Sequencing the genomes of 1000 actinobacteria strains.</title>
        <authorList>
            <person name="Klenk H.-P."/>
        </authorList>
    </citation>
    <scope>NUCLEOTIDE SEQUENCE [LARGE SCALE GENOMIC DNA]</scope>
    <source>
        <strain evidence="4 5">DSM 100723</strain>
    </source>
</reference>